<dbReference type="InterPro" id="IPR001845">
    <property type="entry name" value="HTH_ArsR_DNA-bd_dom"/>
</dbReference>
<dbReference type="SMART" id="SM00418">
    <property type="entry name" value="HTH_ARSR"/>
    <property type="match status" value="1"/>
</dbReference>
<gene>
    <name evidence="2" type="ORF">DI533_09290</name>
</gene>
<sequence length="115" mass="12774">MSILDPNTPSSTETDDPVFRALASPFRRSLMDALRDGPLTTGSLCAAFPAQDRCTVMQHLGVLTDAGLVVAERRGRERWNHLNTLPIRRIQDRWIAPHAARAVDKLSDLDRRLGG</sequence>
<proteinExistence type="predicted"/>
<feature type="domain" description="HTH arsR-type" evidence="1">
    <location>
        <begin position="17"/>
        <end position="108"/>
    </location>
</feature>
<dbReference type="PRINTS" id="PR00778">
    <property type="entry name" value="HTHARSR"/>
</dbReference>
<protein>
    <submittedName>
        <fullName evidence="2">Transcriptional regulator</fullName>
    </submittedName>
</protein>
<dbReference type="InterPro" id="IPR011991">
    <property type="entry name" value="ArsR-like_HTH"/>
</dbReference>
<dbReference type="InterPro" id="IPR036388">
    <property type="entry name" value="WH-like_DNA-bd_sf"/>
</dbReference>
<organism evidence="2 3">
    <name type="scientific">Cereibacter sphaeroides</name>
    <name type="common">Rhodobacter sphaeroides</name>
    <dbReference type="NCBI Taxonomy" id="1063"/>
    <lineage>
        <taxon>Bacteria</taxon>
        <taxon>Pseudomonadati</taxon>
        <taxon>Pseudomonadota</taxon>
        <taxon>Alphaproteobacteria</taxon>
        <taxon>Rhodobacterales</taxon>
        <taxon>Paracoccaceae</taxon>
        <taxon>Cereibacter</taxon>
    </lineage>
</organism>
<dbReference type="AlphaFoldDB" id="A0A2W5USD8"/>
<evidence type="ECO:0000313" key="3">
    <source>
        <dbReference type="Proteomes" id="UP000248975"/>
    </source>
</evidence>
<dbReference type="Proteomes" id="UP000248975">
    <property type="component" value="Unassembled WGS sequence"/>
</dbReference>
<evidence type="ECO:0000259" key="1">
    <source>
        <dbReference type="SMART" id="SM00418"/>
    </source>
</evidence>
<name>A0A2W5USD8_CERSP</name>
<reference evidence="2 3" key="1">
    <citation type="submission" date="2017-08" db="EMBL/GenBank/DDBJ databases">
        <title>Infants hospitalized years apart are colonized by the same room-sourced microbial strains.</title>
        <authorList>
            <person name="Brooks B."/>
            <person name="Olm M.R."/>
            <person name="Firek B.A."/>
            <person name="Baker R."/>
            <person name="Thomas B.C."/>
            <person name="Morowitz M.J."/>
            <person name="Banfield J.F."/>
        </authorList>
    </citation>
    <scope>NUCLEOTIDE SEQUENCE [LARGE SCALE GENOMIC DNA]</scope>
    <source>
        <strain evidence="2">S2_003_000_R2_11</strain>
    </source>
</reference>
<comment type="caution">
    <text evidence="2">The sequence shown here is derived from an EMBL/GenBank/DDBJ whole genome shotgun (WGS) entry which is preliminary data.</text>
</comment>
<dbReference type="SUPFAM" id="SSF46785">
    <property type="entry name" value="Winged helix' DNA-binding domain"/>
    <property type="match status" value="1"/>
</dbReference>
<dbReference type="PANTHER" id="PTHR38600:SF1">
    <property type="entry name" value="TRANSCRIPTIONAL REGULATORY PROTEIN"/>
    <property type="match status" value="1"/>
</dbReference>
<evidence type="ECO:0000313" key="2">
    <source>
        <dbReference type="EMBL" id="PZR00711.1"/>
    </source>
</evidence>
<dbReference type="InterPro" id="IPR036390">
    <property type="entry name" value="WH_DNA-bd_sf"/>
</dbReference>
<accession>A0A2W5USD8</accession>
<dbReference type="GO" id="GO:0003700">
    <property type="term" value="F:DNA-binding transcription factor activity"/>
    <property type="evidence" value="ECO:0007669"/>
    <property type="project" value="InterPro"/>
</dbReference>
<dbReference type="Gene3D" id="1.10.10.10">
    <property type="entry name" value="Winged helix-like DNA-binding domain superfamily/Winged helix DNA-binding domain"/>
    <property type="match status" value="1"/>
</dbReference>
<dbReference type="EMBL" id="QFQS01000001">
    <property type="protein sequence ID" value="PZR00711.1"/>
    <property type="molecule type" value="Genomic_DNA"/>
</dbReference>
<dbReference type="Pfam" id="PF12840">
    <property type="entry name" value="HTH_20"/>
    <property type="match status" value="1"/>
</dbReference>
<dbReference type="CDD" id="cd00090">
    <property type="entry name" value="HTH_ARSR"/>
    <property type="match status" value="1"/>
</dbReference>
<dbReference type="PANTHER" id="PTHR38600">
    <property type="entry name" value="TRANSCRIPTIONAL REGULATORY PROTEIN"/>
    <property type="match status" value="1"/>
</dbReference>